<sequence length="124" mass="14074">MVWEPLQKLFLQGMLKQFLSLRKETLRKSNHLKSVPFQLRHAKLESAYKWKSPHESRSSSGPLSVSANYRSAEVDPARRMRARKVEGHREAGTSVMTSVTQDCGHGYGIECVRLGPPRLALPEM</sequence>
<evidence type="ECO:0000256" key="1">
    <source>
        <dbReference type="SAM" id="MobiDB-lite"/>
    </source>
</evidence>
<comment type="caution">
    <text evidence="2">The sequence shown here is derived from an EMBL/GenBank/DDBJ whole genome shotgun (WGS) entry which is preliminary data.</text>
</comment>
<evidence type="ECO:0000313" key="2">
    <source>
        <dbReference type="EMBL" id="GFN99065.1"/>
    </source>
</evidence>
<keyword evidence="3" id="KW-1185">Reference proteome</keyword>
<gene>
    <name evidence="2" type="ORF">PoB_002557100</name>
</gene>
<reference evidence="2 3" key="1">
    <citation type="journal article" date="2021" name="Elife">
        <title>Chloroplast acquisition without the gene transfer in kleptoplastic sea slugs, Plakobranchus ocellatus.</title>
        <authorList>
            <person name="Maeda T."/>
            <person name="Takahashi S."/>
            <person name="Yoshida T."/>
            <person name="Shimamura S."/>
            <person name="Takaki Y."/>
            <person name="Nagai Y."/>
            <person name="Toyoda A."/>
            <person name="Suzuki Y."/>
            <person name="Arimoto A."/>
            <person name="Ishii H."/>
            <person name="Satoh N."/>
            <person name="Nishiyama T."/>
            <person name="Hasebe M."/>
            <person name="Maruyama T."/>
            <person name="Minagawa J."/>
            <person name="Obokata J."/>
            <person name="Shigenobu S."/>
        </authorList>
    </citation>
    <scope>NUCLEOTIDE SEQUENCE [LARGE SCALE GENOMIC DNA]</scope>
</reference>
<organism evidence="2 3">
    <name type="scientific">Plakobranchus ocellatus</name>
    <dbReference type="NCBI Taxonomy" id="259542"/>
    <lineage>
        <taxon>Eukaryota</taxon>
        <taxon>Metazoa</taxon>
        <taxon>Spiralia</taxon>
        <taxon>Lophotrochozoa</taxon>
        <taxon>Mollusca</taxon>
        <taxon>Gastropoda</taxon>
        <taxon>Heterobranchia</taxon>
        <taxon>Euthyneura</taxon>
        <taxon>Panpulmonata</taxon>
        <taxon>Sacoglossa</taxon>
        <taxon>Placobranchoidea</taxon>
        <taxon>Plakobranchidae</taxon>
        <taxon>Plakobranchus</taxon>
    </lineage>
</organism>
<evidence type="ECO:0000313" key="3">
    <source>
        <dbReference type="Proteomes" id="UP000735302"/>
    </source>
</evidence>
<dbReference type="AlphaFoldDB" id="A0AAV3ZIX7"/>
<protein>
    <submittedName>
        <fullName evidence="2">Uncharacterized protein</fullName>
    </submittedName>
</protein>
<feature type="compositionally biased region" description="Polar residues" evidence="1">
    <location>
        <begin position="58"/>
        <end position="69"/>
    </location>
</feature>
<dbReference type="Proteomes" id="UP000735302">
    <property type="component" value="Unassembled WGS sequence"/>
</dbReference>
<feature type="region of interest" description="Disordered" evidence="1">
    <location>
        <begin position="50"/>
        <end position="93"/>
    </location>
</feature>
<accession>A0AAV3ZIX7</accession>
<feature type="compositionally biased region" description="Basic and acidic residues" evidence="1">
    <location>
        <begin position="72"/>
        <end position="91"/>
    </location>
</feature>
<dbReference type="EMBL" id="BLXT01002947">
    <property type="protein sequence ID" value="GFN99065.1"/>
    <property type="molecule type" value="Genomic_DNA"/>
</dbReference>
<proteinExistence type="predicted"/>
<name>A0AAV3ZIX7_9GAST</name>